<keyword evidence="6 11" id="KW-0472">Membrane</keyword>
<dbReference type="InterPro" id="IPR000527">
    <property type="entry name" value="Flag_Lring"/>
</dbReference>
<evidence type="ECO:0000256" key="10">
    <source>
        <dbReference type="ARBA" id="ARBA00023288"/>
    </source>
</evidence>
<evidence type="ECO:0000256" key="3">
    <source>
        <dbReference type="ARBA" id="ARBA00006929"/>
    </source>
</evidence>
<evidence type="ECO:0000256" key="4">
    <source>
        <dbReference type="ARBA" id="ARBA00011439"/>
    </source>
</evidence>
<reference evidence="13" key="1">
    <citation type="submission" date="2020-10" db="EMBL/GenBank/DDBJ databases">
        <authorList>
            <person name="Gilroy R."/>
        </authorList>
    </citation>
    <scope>NUCLEOTIDE SEQUENCE</scope>
    <source>
        <strain evidence="13">17213</strain>
    </source>
</reference>
<comment type="caution">
    <text evidence="13">The sequence shown here is derived from an EMBL/GenBank/DDBJ whole genome shotgun (WGS) entry which is preliminary data.</text>
</comment>
<evidence type="ECO:0000256" key="12">
    <source>
        <dbReference type="SAM" id="SignalP"/>
    </source>
</evidence>
<dbReference type="PRINTS" id="PR01008">
    <property type="entry name" value="FLGLRINGFLGH"/>
</dbReference>
<evidence type="ECO:0000313" key="13">
    <source>
        <dbReference type="EMBL" id="MBO8416127.1"/>
    </source>
</evidence>
<keyword evidence="10 11" id="KW-0449">Lipoprotein</keyword>
<evidence type="ECO:0000256" key="5">
    <source>
        <dbReference type="ARBA" id="ARBA00022729"/>
    </source>
</evidence>
<gene>
    <name evidence="11 13" type="primary">flgH</name>
    <name evidence="13" type="ORF">IAB19_07105</name>
</gene>
<keyword evidence="13" id="KW-0966">Cell projection</keyword>
<dbReference type="PANTHER" id="PTHR34933:SF1">
    <property type="entry name" value="FLAGELLAR L-RING PROTEIN"/>
    <property type="match status" value="1"/>
</dbReference>
<keyword evidence="8 11" id="KW-0975">Bacterial flagellum</keyword>
<dbReference type="Proteomes" id="UP000823631">
    <property type="component" value="Unassembled WGS sequence"/>
</dbReference>
<feature type="signal peptide" evidence="12">
    <location>
        <begin position="1"/>
        <end position="23"/>
    </location>
</feature>
<dbReference type="NCBIfam" id="NF001304">
    <property type="entry name" value="PRK00249.1-4"/>
    <property type="match status" value="1"/>
</dbReference>
<name>A0A9D9DD91_9GAMM</name>
<evidence type="ECO:0000256" key="1">
    <source>
        <dbReference type="ARBA" id="ARBA00002591"/>
    </source>
</evidence>
<organism evidence="13 14">
    <name type="scientific">Candidatus Avisuccinivibrio stercorigallinarum</name>
    <dbReference type="NCBI Taxonomy" id="2840704"/>
    <lineage>
        <taxon>Bacteria</taxon>
        <taxon>Pseudomonadati</taxon>
        <taxon>Pseudomonadota</taxon>
        <taxon>Gammaproteobacteria</taxon>
        <taxon>Aeromonadales</taxon>
        <taxon>Succinivibrionaceae</taxon>
        <taxon>Succinivibrionaceae incertae sedis</taxon>
        <taxon>Candidatus Avisuccinivibrio</taxon>
    </lineage>
</organism>
<comment type="subcellular location">
    <subcellularLocation>
        <location evidence="11">Cell outer membrane</location>
        <topology evidence="11">Lipid-anchor</topology>
    </subcellularLocation>
    <subcellularLocation>
        <location evidence="11">Bacterial flagellum basal body</location>
    </subcellularLocation>
    <subcellularLocation>
        <location evidence="2">Membrane</location>
        <topology evidence="2">Lipid-anchor</topology>
    </subcellularLocation>
</comment>
<dbReference type="HAMAP" id="MF_00415">
    <property type="entry name" value="FlgH"/>
    <property type="match status" value="1"/>
</dbReference>
<feature type="chain" id="PRO_5039330305" description="Flagellar L-ring protein" evidence="12">
    <location>
        <begin position="24"/>
        <end position="230"/>
    </location>
</feature>
<protein>
    <recommendedName>
        <fullName evidence="11">Flagellar L-ring protein</fullName>
    </recommendedName>
    <alternativeName>
        <fullName evidence="11">Basal body L-ring protein</fullName>
    </alternativeName>
</protein>
<comment type="similarity">
    <text evidence="3 11">Belongs to the FlgH family.</text>
</comment>
<dbReference type="GO" id="GO:0009427">
    <property type="term" value="C:bacterial-type flagellum basal body, distal rod, L ring"/>
    <property type="evidence" value="ECO:0007669"/>
    <property type="project" value="InterPro"/>
</dbReference>
<evidence type="ECO:0000313" key="14">
    <source>
        <dbReference type="Proteomes" id="UP000823631"/>
    </source>
</evidence>
<keyword evidence="5 11" id="KW-0732">Signal</keyword>
<comment type="subunit">
    <text evidence="4 11">The basal body constitutes a major portion of the flagellar organelle and consists of four rings (L,P,S, and M) mounted on a central rod.</text>
</comment>
<dbReference type="Pfam" id="PF02107">
    <property type="entry name" value="FlgH"/>
    <property type="match status" value="1"/>
</dbReference>
<evidence type="ECO:0000256" key="2">
    <source>
        <dbReference type="ARBA" id="ARBA00004635"/>
    </source>
</evidence>
<sequence>MKKFALICTAAAAAMFLQGCALDAMDPKPDDPAYAPALPEVDLSSPVPSGSLFNPYSATNGLYTDIRAHRVGDLISVQLEEATSASKNAGTALDKNNSMNLGGVSVGGRRITAKGYDTSFSLNNSAEFEGNSDAQQSNSLSGQISVSVVKVLANGNLVVRGEKWLMLNNGNEYIRVTGIVRSEDVNSDNTVSSQRIANARIQYGGTGDFASTQERGWLSKFFNSAFNIFF</sequence>
<dbReference type="PANTHER" id="PTHR34933">
    <property type="entry name" value="FLAGELLAR L-RING PROTEIN"/>
    <property type="match status" value="1"/>
</dbReference>
<keyword evidence="13" id="KW-0282">Flagellum</keyword>
<dbReference type="GO" id="GO:0009279">
    <property type="term" value="C:cell outer membrane"/>
    <property type="evidence" value="ECO:0007669"/>
    <property type="project" value="UniProtKB-SubCell"/>
</dbReference>
<dbReference type="GO" id="GO:0071973">
    <property type="term" value="P:bacterial-type flagellum-dependent cell motility"/>
    <property type="evidence" value="ECO:0007669"/>
    <property type="project" value="InterPro"/>
</dbReference>
<evidence type="ECO:0000256" key="6">
    <source>
        <dbReference type="ARBA" id="ARBA00023136"/>
    </source>
</evidence>
<dbReference type="EMBL" id="JADINH010000150">
    <property type="protein sequence ID" value="MBO8416127.1"/>
    <property type="molecule type" value="Genomic_DNA"/>
</dbReference>
<proteinExistence type="inferred from homology"/>
<evidence type="ECO:0000256" key="8">
    <source>
        <dbReference type="ARBA" id="ARBA00023143"/>
    </source>
</evidence>
<dbReference type="PROSITE" id="PS51257">
    <property type="entry name" value="PROKAR_LIPOPROTEIN"/>
    <property type="match status" value="1"/>
</dbReference>
<evidence type="ECO:0000256" key="11">
    <source>
        <dbReference type="HAMAP-Rule" id="MF_00415"/>
    </source>
</evidence>
<dbReference type="GO" id="GO:0003774">
    <property type="term" value="F:cytoskeletal motor activity"/>
    <property type="evidence" value="ECO:0007669"/>
    <property type="project" value="InterPro"/>
</dbReference>
<evidence type="ECO:0000256" key="9">
    <source>
        <dbReference type="ARBA" id="ARBA00023237"/>
    </source>
</evidence>
<comment type="function">
    <text evidence="1 11">Assembles around the rod to form the L-ring and probably protects the motor/basal body from shearing forces during rotation.</text>
</comment>
<keyword evidence="13" id="KW-0969">Cilium</keyword>
<keyword evidence="7" id="KW-0564">Palmitate</keyword>
<accession>A0A9D9DD91</accession>
<reference evidence="13" key="2">
    <citation type="journal article" date="2021" name="PeerJ">
        <title>Extensive microbial diversity within the chicken gut microbiome revealed by metagenomics and culture.</title>
        <authorList>
            <person name="Gilroy R."/>
            <person name="Ravi A."/>
            <person name="Getino M."/>
            <person name="Pursley I."/>
            <person name="Horton D.L."/>
            <person name="Alikhan N.F."/>
            <person name="Baker D."/>
            <person name="Gharbi K."/>
            <person name="Hall N."/>
            <person name="Watson M."/>
            <person name="Adriaenssens E.M."/>
            <person name="Foster-Nyarko E."/>
            <person name="Jarju S."/>
            <person name="Secka A."/>
            <person name="Antonio M."/>
            <person name="Oren A."/>
            <person name="Chaudhuri R.R."/>
            <person name="La Ragione R."/>
            <person name="Hildebrand F."/>
            <person name="Pallen M.J."/>
        </authorList>
    </citation>
    <scope>NUCLEOTIDE SEQUENCE</scope>
    <source>
        <strain evidence="13">17213</strain>
    </source>
</reference>
<dbReference type="AlphaFoldDB" id="A0A9D9DD91"/>
<keyword evidence="9 11" id="KW-0998">Cell outer membrane</keyword>
<evidence type="ECO:0000256" key="7">
    <source>
        <dbReference type="ARBA" id="ARBA00023139"/>
    </source>
</evidence>